<feature type="domain" description="DUF7083" evidence="1">
    <location>
        <begin position="112"/>
        <end position="152"/>
    </location>
</feature>
<accession>A0ABR1EP92</accession>
<evidence type="ECO:0000259" key="1">
    <source>
        <dbReference type="Pfam" id="PF23309"/>
    </source>
</evidence>
<sequence length="168" mass="18810">MRLLNALHADGVPVKIVRLLDDMGQRTAAAVRTPPGCTTPFEVITVEASTKLQHVVDLVSQLAATYGLHLRPDKCKEMIWNSDEWIDSVQALAEDREGWAELCSMTAYLCKDADNGCTFDVWYNRYEDVISKDRATLDDVAKARLIISKLDTVASPTTFFLKEHAMFS</sequence>
<name>A0ABR1EP92_NECAM</name>
<protein>
    <recommendedName>
        <fullName evidence="1">DUF7083 domain-containing protein</fullName>
    </recommendedName>
</protein>
<dbReference type="EMBL" id="JAVFWL010000006">
    <property type="protein sequence ID" value="KAK6764487.1"/>
    <property type="molecule type" value="Genomic_DNA"/>
</dbReference>
<comment type="caution">
    <text evidence="2">The sequence shown here is derived from an EMBL/GenBank/DDBJ whole genome shotgun (WGS) entry which is preliminary data.</text>
</comment>
<organism evidence="2 3">
    <name type="scientific">Necator americanus</name>
    <name type="common">Human hookworm</name>
    <dbReference type="NCBI Taxonomy" id="51031"/>
    <lineage>
        <taxon>Eukaryota</taxon>
        <taxon>Metazoa</taxon>
        <taxon>Ecdysozoa</taxon>
        <taxon>Nematoda</taxon>
        <taxon>Chromadorea</taxon>
        <taxon>Rhabditida</taxon>
        <taxon>Rhabditina</taxon>
        <taxon>Rhabditomorpha</taxon>
        <taxon>Strongyloidea</taxon>
        <taxon>Ancylostomatidae</taxon>
        <taxon>Bunostominae</taxon>
        <taxon>Necator</taxon>
    </lineage>
</organism>
<proteinExistence type="predicted"/>
<evidence type="ECO:0000313" key="3">
    <source>
        <dbReference type="Proteomes" id="UP001303046"/>
    </source>
</evidence>
<keyword evidence="3" id="KW-1185">Reference proteome</keyword>
<gene>
    <name evidence="2" type="primary">Necator_chrX.g24875</name>
    <name evidence="2" type="ORF">RB195_024710</name>
</gene>
<reference evidence="2 3" key="1">
    <citation type="submission" date="2023-08" db="EMBL/GenBank/DDBJ databases">
        <title>A Necator americanus chromosomal reference genome.</title>
        <authorList>
            <person name="Ilik V."/>
            <person name="Petrzelkova K.J."/>
            <person name="Pardy F."/>
            <person name="Fuh T."/>
            <person name="Niatou-Singa F.S."/>
            <person name="Gouil Q."/>
            <person name="Baker L."/>
            <person name="Ritchie M.E."/>
            <person name="Jex A.R."/>
            <person name="Gazzola D."/>
            <person name="Li H."/>
            <person name="Toshio Fujiwara R."/>
            <person name="Zhan B."/>
            <person name="Aroian R.V."/>
            <person name="Pafco B."/>
            <person name="Schwarz E.M."/>
        </authorList>
    </citation>
    <scope>NUCLEOTIDE SEQUENCE [LARGE SCALE GENOMIC DNA]</scope>
    <source>
        <strain evidence="2 3">Aroian</strain>
        <tissue evidence="2">Whole animal</tissue>
    </source>
</reference>
<dbReference type="Proteomes" id="UP001303046">
    <property type="component" value="Unassembled WGS sequence"/>
</dbReference>
<dbReference type="Pfam" id="PF23309">
    <property type="entry name" value="DUF7083"/>
    <property type="match status" value="1"/>
</dbReference>
<dbReference type="InterPro" id="IPR055510">
    <property type="entry name" value="DUF7083"/>
</dbReference>
<evidence type="ECO:0000313" key="2">
    <source>
        <dbReference type="EMBL" id="KAK6764487.1"/>
    </source>
</evidence>